<dbReference type="STRING" id="1329250.WOSG25_090210"/>
<evidence type="ECO:0000313" key="1">
    <source>
        <dbReference type="EMBL" id="GAK31324.1"/>
    </source>
</evidence>
<dbReference type="Proteomes" id="UP000030643">
    <property type="component" value="Unassembled WGS sequence"/>
</dbReference>
<dbReference type="RefSeq" id="WP_027699320.1">
    <property type="nucleotide sequence ID" value="NZ_DF820492.1"/>
</dbReference>
<dbReference type="AlphaFoldDB" id="A0A069CV51"/>
<dbReference type="OrthoDB" id="9842396at2"/>
<accession>A0A069CV51</accession>
<dbReference type="EMBL" id="DF820492">
    <property type="protein sequence ID" value="GAK31324.1"/>
    <property type="molecule type" value="Genomic_DNA"/>
</dbReference>
<keyword evidence="2" id="KW-1185">Reference proteome</keyword>
<proteinExistence type="predicted"/>
<organism evidence="1 2">
    <name type="scientific">Weissella oryzae (strain DSM 25784 / JCM 18191 / LMG 30913 / SG25)</name>
    <dbReference type="NCBI Taxonomy" id="1329250"/>
    <lineage>
        <taxon>Bacteria</taxon>
        <taxon>Bacillati</taxon>
        <taxon>Bacillota</taxon>
        <taxon>Bacilli</taxon>
        <taxon>Lactobacillales</taxon>
        <taxon>Lactobacillaceae</taxon>
        <taxon>Weissella</taxon>
    </lineage>
</organism>
<gene>
    <name evidence="1" type="ORF">WOSG25_090210</name>
</gene>
<evidence type="ECO:0000313" key="2">
    <source>
        <dbReference type="Proteomes" id="UP000030643"/>
    </source>
</evidence>
<name>A0A069CV51_WEIOS</name>
<protein>
    <submittedName>
        <fullName evidence="1">Uncharacterized protein</fullName>
    </submittedName>
</protein>
<reference evidence="2" key="1">
    <citation type="journal article" date="2014" name="Genome Announc.">
        <title>Draft genome sequence of Weissella oryzae SG25T, isolated from fermented rice grains.</title>
        <authorList>
            <person name="Tanizawa Y."/>
            <person name="Fujisawa T."/>
            <person name="Mochizuki T."/>
            <person name="Kaminuma E."/>
            <person name="Suzuki Y."/>
            <person name="Nakamura Y."/>
            <person name="Tohno M."/>
        </authorList>
    </citation>
    <scope>NUCLEOTIDE SEQUENCE [LARGE SCALE GENOMIC DNA]</scope>
    <source>
        <strain evidence="2">DSM 25784 / JCM 18191 / LMG 30913 / SG25</strain>
    </source>
</reference>
<sequence>MGRFDKFKEAAGSNVEPISLDKKHVGRTNTKTKSAKVEAVPTKSIKIKARNYDQLGLLKVAGQGSYVELLDKAVTEFVDEFLTDNPEYQAMFSKIDNDLENPNQMSIEDFL</sequence>